<gene>
    <name evidence="4" type="ORF">K7432_002873</name>
</gene>
<dbReference type="Gene3D" id="2.40.40.10">
    <property type="entry name" value="RlpA-like domain"/>
    <property type="match status" value="1"/>
</dbReference>
<keyword evidence="1" id="KW-0732">Signal</keyword>
<dbReference type="EMBL" id="JASJQH010000081">
    <property type="protein sequence ID" value="KAK9767391.1"/>
    <property type="molecule type" value="Genomic_DNA"/>
</dbReference>
<comment type="caution">
    <text evidence="4">The sequence shown here is derived from an EMBL/GenBank/DDBJ whole genome shotgun (WGS) entry which is preliminary data.</text>
</comment>
<reference evidence="4 5" key="1">
    <citation type="submission" date="2023-04" db="EMBL/GenBank/DDBJ databases">
        <title>Genome of Basidiobolus ranarum AG-B5.</title>
        <authorList>
            <person name="Stajich J.E."/>
            <person name="Carter-House D."/>
            <person name="Gryganskyi A."/>
        </authorList>
    </citation>
    <scope>NUCLEOTIDE SEQUENCE [LARGE SCALE GENOMIC DNA]</scope>
    <source>
        <strain evidence="4 5">AG-B5</strain>
    </source>
</reference>
<dbReference type="Pfam" id="PF03330">
    <property type="entry name" value="DPBB_1"/>
    <property type="match status" value="1"/>
</dbReference>
<dbReference type="SUPFAM" id="SSF50685">
    <property type="entry name" value="Barwin-like endoglucanases"/>
    <property type="match status" value="1"/>
</dbReference>
<sequence length="211" mass="23360">MSQSAPNLLLRSEAMNEVENLEAGTTNQPQESRVIEEKVGNELEPPRSFRWSLDSATEEYRSWYIGRGRFPSWKNPHLILVLTVTLCMILLQLFMNTVFEDLRINSMSVPSFGQGEATYYDPGLGACEVVSRADEMVAALSPTQFGIFPRPRDSSACGVCLNVNGPKGTVQVVVVDLCPRCKEGDLDISPAAFSQIADQHDGRVPITWSMC</sequence>
<evidence type="ECO:0000313" key="4">
    <source>
        <dbReference type="EMBL" id="KAK9767391.1"/>
    </source>
</evidence>
<accession>A0ABR2X0X5</accession>
<evidence type="ECO:0000256" key="2">
    <source>
        <dbReference type="SAM" id="Phobius"/>
    </source>
</evidence>
<organism evidence="4 5">
    <name type="scientific">Basidiobolus ranarum</name>
    <dbReference type="NCBI Taxonomy" id="34480"/>
    <lineage>
        <taxon>Eukaryota</taxon>
        <taxon>Fungi</taxon>
        <taxon>Fungi incertae sedis</taxon>
        <taxon>Zoopagomycota</taxon>
        <taxon>Entomophthoromycotina</taxon>
        <taxon>Basidiobolomycetes</taxon>
        <taxon>Basidiobolales</taxon>
        <taxon>Basidiobolaceae</taxon>
        <taxon>Basidiobolus</taxon>
    </lineage>
</organism>
<dbReference type="PANTHER" id="PTHR31836">
    <property type="match status" value="1"/>
</dbReference>
<dbReference type="PANTHER" id="PTHR31836:SF21">
    <property type="entry name" value="EXPANSIN-LIKE PROTEIN 7"/>
    <property type="match status" value="1"/>
</dbReference>
<proteinExistence type="predicted"/>
<dbReference type="InterPro" id="IPR036908">
    <property type="entry name" value="RlpA-like_sf"/>
</dbReference>
<feature type="domain" description="RlpA-like protein double-psi beta-barrel" evidence="3">
    <location>
        <begin position="125"/>
        <end position="207"/>
    </location>
</feature>
<evidence type="ECO:0000259" key="3">
    <source>
        <dbReference type="Pfam" id="PF03330"/>
    </source>
</evidence>
<evidence type="ECO:0000256" key="1">
    <source>
        <dbReference type="ARBA" id="ARBA00022729"/>
    </source>
</evidence>
<dbReference type="InterPro" id="IPR051477">
    <property type="entry name" value="Expansin_CellWall"/>
</dbReference>
<dbReference type="Proteomes" id="UP001479436">
    <property type="component" value="Unassembled WGS sequence"/>
</dbReference>
<keyword evidence="2" id="KW-0472">Membrane</keyword>
<keyword evidence="2" id="KW-1133">Transmembrane helix</keyword>
<dbReference type="CDD" id="cd22272">
    <property type="entry name" value="DPBB_EXLX1-like"/>
    <property type="match status" value="1"/>
</dbReference>
<name>A0ABR2X0X5_9FUNG</name>
<keyword evidence="2" id="KW-0812">Transmembrane</keyword>
<evidence type="ECO:0000313" key="5">
    <source>
        <dbReference type="Proteomes" id="UP001479436"/>
    </source>
</evidence>
<dbReference type="InterPro" id="IPR009009">
    <property type="entry name" value="RlpA-like_DPBB"/>
</dbReference>
<feature type="transmembrane region" description="Helical" evidence="2">
    <location>
        <begin position="78"/>
        <end position="99"/>
    </location>
</feature>
<keyword evidence="5" id="KW-1185">Reference proteome</keyword>
<protein>
    <recommendedName>
        <fullName evidence="3">RlpA-like protein double-psi beta-barrel domain-containing protein</fullName>
    </recommendedName>
</protein>